<gene>
    <name evidence="2" type="ORF">THAOC_33830</name>
</gene>
<dbReference type="AlphaFoldDB" id="K0REF5"/>
<protein>
    <recommendedName>
        <fullName evidence="4">SGNH hydrolase-type esterase domain-containing protein</fullName>
    </recommendedName>
</protein>
<name>K0REF5_THAOC</name>
<feature type="signal peptide" evidence="1">
    <location>
        <begin position="1"/>
        <end position="21"/>
    </location>
</feature>
<keyword evidence="3" id="KW-1185">Reference proteome</keyword>
<accession>K0REF5</accession>
<dbReference type="OrthoDB" id="1103175at2759"/>
<evidence type="ECO:0000313" key="2">
    <source>
        <dbReference type="EMBL" id="EJK47446.1"/>
    </source>
</evidence>
<dbReference type="Proteomes" id="UP000266841">
    <property type="component" value="Unassembled WGS sequence"/>
</dbReference>
<feature type="chain" id="PRO_5003840206" description="SGNH hydrolase-type esterase domain-containing protein" evidence="1">
    <location>
        <begin position="22"/>
        <end position="279"/>
    </location>
</feature>
<reference evidence="2 3" key="1">
    <citation type="journal article" date="2012" name="Genome Biol.">
        <title>Genome and low-iron response of an oceanic diatom adapted to chronic iron limitation.</title>
        <authorList>
            <person name="Lommer M."/>
            <person name="Specht M."/>
            <person name="Roy A.S."/>
            <person name="Kraemer L."/>
            <person name="Andreson R."/>
            <person name="Gutowska M.A."/>
            <person name="Wolf J."/>
            <person name="Bergner S.V."/>
            <person name="Schilhabel M.B."/>
            <person name="Klostermeier U.C."/>
            <person name="Beiko R.G."/>
            <person name="Rosenstiel P."/>
            <person name="Hippler M."/>
            <person name="Laroche J."/>
        </authorList>
    </citation>
    <scope>NUCLEOTIDE SEQUENCE [LARGE SCALE GENOMIC DNA]</scope>
    <source>
        <strain evidence="2 3">CCMP1005</strain>
    </source>
</reference>
<comment type="caution">
    <text evidence="2">The sequence shown here is derived from an EMBL/GenBank/DDBJ whole genome shotgun (WGS) entry which is preliminary data.</text>
</comment>
<evidence type="ECO:0000256" key="1">
    <source>
        <dbReference type="SAM" id="SignalP"/>
    </source>
</evidence>
<keyword evidence="1" id="KW-0732">Signal</keyword>
<proteinExistence type="predicted"/>
<sequence>MCSRRMNQVFGSLVCLVQTAGLREESDRDNRDDPNPDHRMHPFYFRTSRGIGTDVFYSKFIGQMLRYNGGGGSLPLSEEFQWIESCRRREPFRYGSNIETGDRGIYIGRNDAYSMGGEARALSPNDFVVIHGTVHKPRDENISNMKQLFACMEEARSLGQDPGWPHITVLSTMPQHFHTENGEYSRGFANPLKYDGCKESIDPEKSPPFLEERELFYGKVPMVGQDLYLEHMGNYHVGKRLDNVNVDCTHWSMPGVPDLVIKSVLNHLRGVVLSESHSK</sequence>
<organism evidence="2 3">
    <name type="scientific">Thalassiosira oceanica</name>
    <name type="common">Marine diatom</name>
    <dbReference type="NCBI Taxonomy" id="159749"/>
    <lineage>
        <taxon>Eukaryota</taxon>
        <taxon>Sar</taxon>
        <taxon>Stramenopiles</taxon>
        <taxon>Ochrophyta</taxon>
        <taxon>Bacillariophyta</taxon>
        <taxon>Coscinodiscophyceae</taxon>
        <taxon>Thalassiosirophycidae</taxon>
        <taxon>Thalassiosirales</taxon>
        <taxon>Thalassiosiraceae</taxon>
        <taxon>Thalassiosira</taxon>
    </lineage>
</organism>
<evidence type="ECO:0000313" key="3">
    <source>
        <dbReference type="Proteomes" id="UP000266841"/>
    </source>
</evidence>
<dbReference type="EMBL" id="AGNL01046950">
    <property type="protein sequence ID" value="EJK47446.1"/>
    <property type="molecule type" value="Genomic_DNA"/>
</dbReference>
<evidence type="ECO:0008006" key="4">
    <source>
        <dbReference type="Google" id="ProtNLM"/>
    </source>
</evidence>